<comment type="caution">
    <text evidence="1">The sequence shown here is derived from an EMBL/GenBank/DDBJ whole genome shotgun (WGS) entry which is preliminary data.</text>
</comment>
<sequence length="162" mass="18854">MTEKAYYRSRSEAIRNLVRAGHSFASIGRLFGISRQRVEQIYRPKQRRARQAIRHRIPPTRCQRCARKAPLHGHHPNYDNARHVEWLCVPCHNTVHPHAGHSRRKFTTAQLLEMKGTMTYRAFALLVGVAPSTITKWLNGAIPRHKPTLLKLRMVENERSQH</sequence>
<accession>A0A0F9RPC4</accession>
<evidence type="ECO:0000313" key="1">
    <source>
        <dbReference type="EMBL" id="KKN19143.1"/>
    </source>
</evidence>
<organism evidence="1">
    <name type="scientific">marine sediment metagenome</name>
    <dbReference type="NCBI Taxonomy" id="412755"/>
    <lineage>
        <taxon>unclassified sequences</taxon>
        <taxon>metagenomes</taxon>
        <taxon>ecological metagenomes</taxon>
    </lineage>
</organism>
<dbReference type="CDD" id="cd00093">
    <property type="entry name" value="HTH_XRE"/>
    <property type="match status" value="1"/>
</dbReference>
<dbReference type="EMBL" id="LAZR01003363">
    <property type="protein sequence ID" value="KKN19143.1"/>
    <property type="molecule type" value="Genomic_DNA"/>
</dbReference>
<proteinExistence type="predicted"/>
<gene>
    <name evidence="1" type="ORF">LCGC14_0948660</name>
</gene>
<reference evidence="1" key="1">
    <citation type="journal article" date="2015" name="Nature">
        <title>Complex archaea that bridge the gap between prokaryotes and eukaryotes.</title>
        <authorList>
            <person name="Spang A."/>
            <person name="Saw J.H."/>
            <person name="Jorgensen S.L."/>
            <person name="Zaremba-Niedzwiedzka K."/>
            <person name="Martijn J."/>
            <person name="Lind A.E."/>
            <person name="van Eijk R."/>
            <person name="Schleper C."/>
            <person name="Guy L."/>
            <person name="Ettema T.J."/>
        </authorList>
    </citation>
    <scope>NUCLEOTIDE SEQUENCE</scope>
</reference>
<name>A0A0F9RPC4_9ZZZZ</name>
<dbReference type="AlphaFoldDB" id="A0A0F9RPC4"/>
<protein>
    <submittedName>
        <fullName evidence="1">Uncharacterized protein</fullName>
    </submittedName>
</protein>
<dbReference type="InterPro" id="IPR001387">
    <property type="entry name" value="Cro/C1-type_HTH"/>
</dbReference>